<feature type="transmembrane region" description="Helical" evidence="8">
    <location>
        <begin position="101"/>
        <end position="122"/>
    </location>
</feature>
<keyword evidence="5 8" id="KW-0812">Transmembrane</keyword>
<keyword evidence="11" id="KW-1185">Reference proteome</keyword>
<feature type="transmembrane region" description="Helical" evidence="8">
    <location>
        <begin position="162"/>
        <end position="183"/>
    </location>
</feature>
<evidence type="ECO:0000259" key="9">
    <source>
        <dbReference type="PROSITE" id="PS50850"/>
    </source>
</evidence>
<dbReference type="InterPro" id="IPR036259">
    <property type="entry name" value="MFS_trans_sf"/>
</dbReference>
<dbReference type="CDD" id="cd17320">
    <property type="entry name" value="MFS_MdfA_MDR_like"/>
    <property type="match status" value="1"/>
</dbReference>
<comment type="caution">
    <text evidence="10">The sequence shown here is derived from an EMBL/GenBank/DDBJ whole genome shotgun (WGS) entry which is preliminary data.</text>
</comment>
<feature type="transmembrane region" description="Helical" evidence="8">
    <location>
        <begin position="305"/>
        <end position="324"/>
    </location>
</feature>
<dbReference type="NCBIfam" id="TIGR00710">
    <property type="entry name" value="efflux_Bcr_CflA"/>
    <property type="match status" value="1"/>
</dbReference>
<feature type="transmembrane region" description="Helical" evidence="8">
    <location>
        <begin position="134"/>
        <end position="156"/>
    </location>
</feature>
<dbReference type="PROSITE" id="PS50850">
    <property type="entry name" value="MFS"/>
    <property type="match status" value="1"/>
</dbReference>
<keyword evidence="4" id="KW-1003">Cell membrane</keyword>
<proteinExistence type="inferred from homology"/>
<accession>A0ABT4DMG9</accession>
<evidence type="ECO:0000313" key="11">
    <source>
        <dbReference type="Proteomes" id="UP001062738"/>
    </source>
</evidence>
<dbReference type="EMBL" id="JAOXXL010000053">
    <property type="protein sequence ID" value="MCY7009183.1"/>
    <property type="molecule type" value="Genomic_DNA"/>
</dbReference>
<evidence type="ECO:0000256" key="4">
    <source>
        <dbReference type="ARBA" id="ARBA00022475"/>
    </source>
</evidence>
<sequence>MQQKNSKLFLLLFLGTLSGFGPFVTDLYLPSLPTLSKYFNVSTSLTQMTLTGGMIGLALGQLIIGPISDKYGRKISLIISLIIFLLSTLVIILVPNIYMMIIFRFIQGSSAAGALVISRAVSTDLYQGEEMRKFFGLLMVINGIAPIISPVMGSFLLGIGNWQAIFVILGVIGFILLMICFRFKESLKIENRKRGSIIDTYLNVFQVLKNKKFTLLVLIQAFSMGALFGYISASPFILQTHYGLSTFLYSLCFGANGLAIVIGNYLSSNLNERNSLTIGTSLMLLTSIILFFILTMNLSVFLVEILFFLLLLGFGFILASAASLAMDSERNQAGSASAMIGFFPFFFGGVVSPLVGIGNIFYSTSITIFLCSLVTYILFLIVKKIF</sequence>
<dbReference type="PANTHER" id="PTHR23502:SF132">
    <property type="entry name" value="POLYAMINE TRANSPORTER 2-RELATED"/>
    <property type="match status" value="1"/>
</dbReference>
<evidence type="ECO:0000256" key="1">
    <source>
        <dbReference type="ARBA" id="ARBA00004651"/>
    </source>
</evidence>
<feature type="transmembrane region" description="Helical" evidence="8">
    <location>
        <begin position="360"/>
        <end position="382"/>
    </location>
</feature>
<protein>
    <submittedName>
        <fullName evidence="10">Multidrug effflux MFS transporter</fullName>
    </submittedName>
</protein>
<feature type="domain" description="Major facilitator superfamily (MFS) profile" evidence="9">
    <location>
        <begin position="7"/>
        <end position="386"/>
    </location>
</feature>
<reference evidence="10" key="1">
    <citation type="submission" date="2022-09" db="EMBL/GenBank/DDBJ databases">
        <authorList>
            <person name="Zoaiter M."/>
        </authorList>
    </citation>
    <scope>NUCLEOTIDE SEQUENCE</scope>
    <source>
        <strain evidence="10">DSM 19848</strain>
    </source>
</reference>
<organism evidence="10 11">
    <name type="scientific">Fusobacterium simiae</name>
    <dbReference type="NCBI Taxonomy" id="855"/>
    <lineage>
        <taxon>Bacteria</taxon>
        <taxon>Fusobacteriati</taxon>
        <taxon>Fusobacteriota</taxon>
        <taxon>Fusobacteriia</taxon>
        <taxon>Fusobacteriales</taxon>
        <taxon>Fusobacteriaceae</taxon>
        <taxon>Fusobacterium</taxon>
    </lineage>
</organism>
<feature type="transmembrane region" description="Helical" evidence="8">
    <location>
        <begin position="75"/>
        <end position="95"/>
    </location>
</feature>
<feature type="transmembrane region" description="Helical" evidence="8">
    <location>
        <begin position="278"/>
        <end position="299"/>
    </location>
</feature>
<keyword evidence="3" id="KW-0813">Transport</keyword>
<dbReference type="InterPro" id="IPR011701">
    <property type="entry name" value="MFS"/>
</dbReference>
<evidence type="ECO:0000256" key="3">
    <source>
        <dbReference type="ARBA" id="ARBA00022448"/>
    </source>
</evidence>
<dbReference type="Gene3D" id="1.20.1720.10">
    <property type="entry name" value="Multidrug resistance protein D"/>
    <property type="match status" value="1"/>
</dbReference>
<evidence type="ECO:0000256" key="7">
    <source>
        <dbReference type="ARBA" id="ARBA00023136"/>
    </source>
</evidence>
<evidence type="ECO:0000256" key="2">
    <source>
        <dbReference type="ARBA" id="ARBA00006236"/>
    </source>
</evidence>
<feature type="transmembrane region" description="Helical" evidence="8">
    <location>
        <begin position="336"/>
        <end position="354"/>
    </location>
</feature>
<evidence type="ECO:0000256" key="6">
    <source>
        <dbReference type="ARBA" id="ARBA00022989"/>
    </source>
</evidence>
<feature type="transmembrane region" description="Helical" evidence="8">
    <location>
        <begin position="215"/>
        <end position="238"/>
    </location>
</feature>
<dbReference type="InterPro" id="IPR005829">
    <property type="entry name" value="Sugar_transporter_CS"/>
</dbReference>
<dbReference type="RefSeq" id="WP_265152877.1">
    <property type="nucleotide sequence ID" value="NZ_JAOXXL010000053.1"/>
</dbReference>
<dbReference type="Pfam" id="PF07690">
    <property type="entry name" value="MFS_1"/>
    <property type="match status" value="1"/>
</dbReference>
<dbReference type="InterPro" id="IPR004812">
    <property type="entry name" value="Efflux_drug-R_Bcr/CmlA"/>
</dbReference>
<keyword evidence="6 8" id="KW-1133">Transmembrane helix</keyword>
<name>A0ABT4DMG9_FUSSI</name>
<evidence type="ECO:0000256" key="8">
    <source>
        <dbReference type="SAM" id="Phobius"/>
    </source>
</evidence>
<dbReference type="Proteomes" id="UP001062738">
    <property type="component" value="Unassembled WGS sequence"/>
</dbReference>
<keyword evidence="7 8" id="KW-0472">Membrane</keyword>
<dbReference type="SUPFAM" id="SSF103473">
    <property type="entry name" value="MFS general substrate transporter"/>
    <property type="match status" value="1"/>
</dbReference>
<dbReference type="PANTHER" id="PTHR23502">
    <property type="entry name" value="MAJOR FACILITATOR SUPERFAMILY"/>
    <property type="match status" value="1"/>
</dbReference>
<feature type="transmembrane region" description="Helical" evidence="8">
    <location>
        <begin position="44"/>
        <end position="63"/>
    </location>
</feature>
<dbReference type="PROSITE" id="PS00216">
    <property type="entry name" value="SUGAR_TRANSPORT_1"/>
    <property type="match status" value="1"/>
</dbReference>
<comment type="subcellular location">
    <subcellularLocation>
        <location evidence="1">Cell membrane</location>
        <topology evidence="1">Multi-pass membrane protein</topology>
    </subcellularLocation>
</comment>
<gene>
    <name evidence="10" type="ORF">OCK72_11175</name>
</gene>
<dbReference type="InterPro" id="IPR020846">
    <property type="entry name" value="MFS_dom"/>
</dbReference>
<comment type="similarity">
    <text evidence="2">Belongs to the major facilitator superfamily. Bcr/CmlA family.</text>
</comment>
<feature type="transmembrane region" description="Helical" evidence="8">
    <location>
        <begin position="244"/>
        <end position="266"/>
    </location>
</feature>
<evidence type="ECO:0000313" key="10">
    <source>
        <dbReference type="EMBL" id="MCY7009183.1"/>
    </source>
</evidence>
<evidence type="ECO:0000256" key="5">
    <source>
        <dbReference type="ARBA" id="ARBA00022692"/>
    </source>
</evidence>